<sequence>MSNYDNEFSKSDKLSSFPRKAQNWVRREFGAKKIQGNMVRKFKTCHKFRDDLGYGTILGLVGCVVFWNLRKSKVIRDINDKYIGIKRDTLNKVAWASTIVAKTISLGYYVKAIYDYKKC</sequence>
<keyword evidence="1" id="KW-0812">Transmembrane</keyword>
<organism evidence="2">
    <name type="scientific">marine sediment metagenome</name>
    <dbReference type="NCBI Taxonomy" id="412755"/>
    <lineage>
        <taxon>unclassified sequences</taxon>
        <taxon>metagenomes</taxon>
        <taxon>ecological metagenomes</taxon>
    </lineage>
</organism>
<dbReference type="EMBL" id="LAZR01002134">
    <property type="protein sequence ID" value="KKN34012.1"/>
    <property type="molecule type" value="Genomic_DNA"/>
</dbReference>
<evidence type="ECO:0000256" key="1">
    <source>
        <dbReference type="SAM" id="Phobius"/>
    </source>
</evidence>
<feature type="transmembrane region" description="Helical" evidence="1">
    <location>
        <begin position="52"/>
        <end position="69"/>
    </location>
</feature>
<name>A0A0F9QAC1_9ZZZZ</name>
<gene>
    <name evidence="2" type="ORF">LCGC14_0797730</name>
</gene>
<protein>
    <submittedName>
        <fullName evidence="2">Uncharacterized protein</fullName>
    </submittedName>
</protein>
<accession>A0A0F9QAC1</accession>
<keyword evidence="1" id="KW-1133">Transmembrane helix</keyword>
<comment type="caution">
    <text evidence="2">The sequence shown here is derived from an EMBL/GenBank/DDBJ whole genome shotgun (WGS) entry which is preliminary data.</text>
</comment>
<keyword evidence="1" id="KW-0472">Membrane</keyword>
<evidence type="ECO:0000313" key="2">
    <source>
        <dbReference type="EMBL" id="KKN34012.1"/>
    </source>
</evidence>
<reference evidence="2" key="1">
    <citation type="journal article" date="2015" name="Nature">
        <title>Complex archaea that bridge the gap between prokaryotes and eukaryotes.</title>
        <authorList>
            <person name="Spang A."/>
            <person name="Saw J.H."/>
            <person name="Jorgensen S.L."/>
            <person name="Zaremba-Niedzwiedzka K."/>
            <person name="Martijn J."/>
            <person name="Lind A.E."/>
            <person name="van Eijk R."/>
            <person name="Schleper C."/>
            <person name="Guy L."/>
            <person name="Ettema T.J."/>
        </authorList>
    </citation>
    <scope>NUCLEOTIDE SEQUENCE</scope>
</reference>
<dbReference type="AlphaFoldDB" id="A0A0F9QAC1"/>
<proteinExistence type="predicted"/>